<dbReference type="SUPFAM" id="SSF53474">
    <property type="entry name" value="alpha/beta-Hydrolases"/>
    <property type="match status" value="1"/>
</dbReference>
<evidence type="ECO:0000313" key="3">
    <source>
        <dbReference type="Proteomes" id="UP000799779"/>
    </source>
</evidence>
<keyword evidence="3" id="KW-1185">Reference proteome</keyword>
<dbReference type="Proteomes" id="UP000799779">
    <property type="component" value="Unassembled WGS sequence"/>
</dbReference>
<feature type="domain" description="AB hydrolase-1" evidence="1">
    <location>
        <begin position="56"/>
        <end position="323"/>
    </location>
</feature>
<organism evidence="2 3">
    <name type="scientific">Amniculicola lignicola CBS 123094</name>
    <dbReference type="NCBI Taxonomy" id="1392246"/>
    <lineage>
        <taxon>Eukaryota</taxon>
        <taxon>Fungi</taxon>
        <taxon>Dikarya</taxon>
        <taxon>Ascomycota</taxon>
        <taxon>Pezizomycotina</taxon>
        <taxon>Dothideomycetes</taxon>
        <taxon>Pleosporomycetidae</taxon>
        <taxon>Pleosporales</taxon>
        <taxon>Amniculicolaceae</taxon>
        <taxon>Amniculicola</taxon>
    </lineage>
</organism>
<dbReference type="Pfam" id="PF12697">
    <property type="entry name" value="Abhydrolase_6"/>
    <property type="match status" value="1"/>
</dbReference>
<reference evidence="2" key="1">
    <citation type="journal article" date="2020" name="Stud. Mycol.">
        <title>101 Dothideomycetes genomes: a test case for predicting lifestyles and emergence of pathogens.</title>
        <authorList>
            <person name="Haridas S."/>
            <person name="Albert R."/>
            <person name="Binder M."/>
            <person name="Bloem J."/>
            <person name="Labutti K."/>
            <person name="Salamov A."/>
            <person name="Andreopoulos B."/>
            <person name="Baker S."/>
            <person name="Barry K."/>
            <person name="Bills G."/>
            <person name="Bluhm B."/>
            <person name="Cannon C."/>
            <person name="Castanera R."/>
            <person name="Culley D."/>
            <person name="Daum C."/>
            <person name="Ezra D."/>
            <person name="Gonzalez J."/>
            <person name="Henrissat B."/>
            <person name="Kuo A."/>
            <person name="Liang C."/>
            <person name="Lipzen A."/>
            <person name="Lutzoni F."/>
            <person name="Magnuson J."/>
            <person name="Mondo S."/>
            <person name="Nolan M."/>
            <person name="Ohm R."/>
            <person name="Pangilinan J."/>
            <person name="Park H.-J."/>
            <person name="Ramirez L."/>
            <person name="Alfaro M."/>
            <person name="Sun H."/>
            <person name="Tritt A."/>
            <person name="Yoshinaga Y."/>
            <person name="Zwiers L.-H."/>
            <person name="Turgeon B."/>
            <person name="Goodwin S."/>
            <person name="Spatafora J."/>
            <person name="Crous P."/>
            <person name="Grigoriev I."/>
        </authorList>
    </citation>
    <scope>NUCLEOTIDE SEQUENCE</scope>
    <source>
        <strain evidence="2">CBS 123094</strain>
    </source>
</reference>
<name>A0A6A5W3M0_9PLEO</name>
<sequence>MPPYPDSTDGSTIWTYLQSFNASTLPLNKVSGTFTIAATYCEPAKKFTKRKDTVQLLVHGLGSNRKYWDGLKFPHSAFPGQYSWTQYALSQGYSTLAIDNLGSGESARPDPIQTVQSSLQISLIHNIIQSLRSQKLSPILNRFKKVVLVTHSYSSVLGRALSIENPRDGPDAYILTATSTNLLGMGALSPVSAKVLYPNQFSNLHPAYASIPGSALRESSYALSGSFDPAILAWDEQHPYVFALGEIAIPARNLTSEFSGPVMILTGRRDALVCSPAGNITVEVPDCGVGETSNPALSVEKFLKARPWEVFVPEGTGHMVNLHYSAGKSFKAAHEFLEGASF</sequence>
<dbReference type="OrthoDB" id="190201at2759"/>
<dbReference type="AlphaFoldDB" id="A0A6A5W3M0"/>
<proteinExistence type="predicted"/>
<dbReference type="InterPro" id="IPR029058">
    <property type="entry name" value="AB_hydrolase_fold"/>
</dbReference>
<gene>
    <name evidence="2" type="ORF">P154DRAFT_447027</name>
</gene>
<evidence type="ECO:0000259" key="1">
    <source>
        <dbReference type="Pfam" id="PF12697"/>
    </source>
</evidence>
<accession>A0A6A5W3M0</accession>
<evidence type="ECO:0000313" key="2">
    <source>
        <dbReference type="EMBL" id="KAF1994721.1"/>
    </source>
</evidence>
<dbReference type="Gene3D" id="3.40.50.1820">
    <property type="entry name" value="alpha/beta hydrolase"/>
    <property type="match status" value="1"/>
</dbReference>
<dbReference type="EMBL" id="ML977653">
    <property type="protein sequence ID" value="KAF1994721.1"/>
    <property type="molecule type" value="Genomic_DNA"/>
</dbReference>
<dbReference type="InterPro" id="IPR000073">
    <property type="entry name" value="AB_hydrolase_1"/>
</dbReference>
<protein>
    <recommendedName>
        <fullName evidence="1">AB hydrolase-1 domain-containing protein</fullName>
    </recommendedName>
</protein>